<evidence type="ECO:0000256" key="2">
    <source>
        <dbReference type="ARBA" id="ARBA00006843"/>
    </source>
</evidence>
<accession>A0A553NIY2</accession>
<evidence type="ECO:0008006" key="10">
    <source>
        <dbReference type="Google" id="ProtNLM"/>
    </source>
</evidence>
<dbReference type="OrthoDB" id="6083617at2759"/>
<dbReference type="PANTHER" id="PTHR14948">
    <property type="entry name" value="NG5"/>
    <property type="match status" value="1"/>
</dbReference>
<dbReference type="Pfam" id="PF04505">
    <property type="entry name" value="CD225"/>
    <property type="match status" value="1"/>
</dbReference>
<comment type="similarity">
    <text evidence="2">Belongs to the CD225/Dispanin family.</text>
</comment>
<gene>
    <name evidence="8" type="ORF">DNTS_018611</name>
</gene>
<keyword evidence="4 7" id="KW-1133">Transmembrane helix</keyword>
<reference evidence="8 9" key="1">
    <citation type="journal article" date="2019" name="Sci. Data">
        <title>Hybrid genome assembly and annotation of Danionella translucida.</title>
        <authorList>
            <person name="Kadobianskyi M."/>
            <person name="Schulze L."/>
            <person name="Schuelke M."/>
            <person name="Judkewitz B."/>
        </authorList>
    </citation>
    <scope>NUCLEOTIDE SEQUENCE [LARGE SCALE GENOMIC DNA]</scope>
    <source>
        <strain evidence="8 9">Bolton</strain>
    </source>
</reference>
<dbReference type="InterPro" id="IPR007593">
    <property type="entry name" value="CD225/Dispanin_fam"/>
</dbReference>
<organism evidence="8 9">
    <name type="scientific">Danionella cerebrum</name>
    <dbReference type="NCBI Taxonomy" id="2873325"/>
    <lineage>
        <taxon>Eukaryota</taxon>
        <taxon>Metazoa</taxon>
        <taxon>Chordata</taxon>
        <taxon>Craniata</taxon>
        <taxon>Vertebrata</taxon>
        <taxon>Euteleostomi</taxon>
        <taxon>Actinopterygii</taxon>
        <taxon>Neopterygii</taxon>
        <taxon>Teleostei</taxon>
        <taxon>Ostariophysi</taxon>
        <taxon>Cypriniformes</taxon>
        <taxon>Danionidae</taxon>
        <taxon>Danioninae</taxon>
        <taxon>Danionella</taxon>
    </lineage>
</organism>
<dbReference type="Proteomes" id="UP000316079">
    <property type="component" value="Unassembled WGS sequence"/>
</dbReference>
<evidence type="ECO:0000256" key="5">
    <source>
        <dbReference type="ARBA" id="ARBA00023136"/>
    </source>
</evidence>
<sequence length="146" mass="15958">MEPQDDWNSTEKTKLLPNEPPPYQHPSALAPPGGFPGPSGYQGQQFGPQMVTVQPTVYLTSLPLAYPLPDYMAYSIFTMICCCLPLGVAALIYSINTRNANMSGQQQQAEINSKMARILNHTALGIGLALLVFYITYVIVVVTTVH</sequence>
<evidence type="ECO:0000256" key="3">
    <source>
        <dbReference type="ARBA" id="ARBA00022692"/>
    </source>
</evidence>
<evidence type="ECO:0000256" key="7">
    <source>
        <dbReference type="SAM" id="Phobius"/>
    </source>
</evidence>
<protein>
    <recommendedName>
        <fullName evidence="10">Proline-rich transmembrane protein 1</fullName>
    </recommendedName>
</protein>
<keyword evidence="9" id="KW-1185">Reference proteome</keyword>
<evidence type="ECO:0000313" key="8">
    <source>
        <dbReference type="EMBL" id="TRY65385.1"/>
    </source>
</evidence>
<comment type="caution">
    <text evidence="8">The sequence shown here is derived from an EMBL/GenBank/DDBJ whole genome shotgun (WGS) entry which is preliminary data.</text>
</comment>
<feature type="region of interest" description="Disordered" evidence="6">
    <location>
        <begin position="1"/>
        <end position="34"/>
    </location>
</feature>
<dbReference type="GO" id="GO:0016020">
    <property type="term" value="C:membrane"/>
    <property type="evidence" value="ECO:0007669"/>
    <property type="project" value="UniProtKB-SubCell"/>
</dbReference>
<keyword evidence="5 7" id="KW-0472">Membrane</keyword>
<keyword evidence="3 7" id="KW-0812">Transmembrane</keyword>
<proteinExistence type="inferred from homology"/>
<dbReference type="STRING" id="623744.A0A553NIY2"/>
<evidence type="ECO:0000256" key="6">
    <source>
        <dbReference type="SAM" id="MobiDB-lite"/>
    </source>
</evidence>
<evidence type="ECO:0000313" key="9">
    <source>
        <dbReference type="Proteomes" id="UP000316079"/>
    </source>
</evidence>
<dbReference type="InterPro" id="IPR051423">
    <property type="entry name" value="CD225/Dispanin"/>
</dbReference>
<dbReference type="PANTHER" id="PTHR14948:SF46">
    <property type="entry name" value="DISPANIN SUBFAMILY A MEMBER 2B-LIKE-RELATED"/>
    <property type="match status" value="1"/>
</dbReference>
<dbReference type="AlphaFoldDB" id="A0A553NIY2"/>
<comment type="subcellular location">
    <subcellularLocation>
        <location evidence="1">Membrane</location>
    </subcellularLocation>
</comment>
<dbReference type="EMBL" id="SRMA01026925">
    <property type="protein sequence ID" value="TRY65385.1"/>
    <property type="molecule type" value="Genomic_DNA"/>
</dbReference>
<evidence type="ECO:0000256" key="4">
    <source>
        <dbReference type="ARBA" id="ARBA00022989"/>
    </source>
</evidence>
<name>A0A553NIY2_9TELE</name>
<evidence type="ECO:0000256" key="1">
    <source>
        <dbReference type="ARBA" id="ARBA00004370"/>
    </source>
</evidence>
<feature type="transmembrane region" description="Helical" evidence="7">
    <location>
        <begin position="123"/>
        <end position="145"/>
    </location>
</feature>
<feature type="transmembrane region" description="Helical" evidence="7">
    <location>
        <begin position="71"/>
        <end position="93"/>
    </location>
</feature>